<dbReference type="InterPro" id="IPR029058">
    <property type="entry name" value="AB_hydrolase_fold"/>
</dbReference>
<keyword evidence="2" id="KW-0378">Hydrolase</keyword>
<dbReference type="InterPro" id="IPR000073">
    <property type="entry name" value="AB_hydrolase_1"/>
</dbReference>
<dbReference type="InterPro" id="IPR052370">
    <property type="entry name" value="Meta-cleavage_hydrolase"/>
</dbReference>
<sequence length="291" mass="33360">MQSFFSSAWPFPPLSYYLKPGLALLNRLSTLVVMVMEQLICLYYRFCGLSPCTIDLDDQTIMHFWIPSHRRFNKPDLVLLHGYGGNARWQFIFQVGPLAKSFNLYIPDLLFFGRSYTTRSDRTEAVQAECVREGLRRLGVQRFTLVGHSYGGFVVYRMAEMYPEAVEKIVIMSSAVKYTEGQKIGHLSKIGFEKDVLEVALLDNPKDLLFFLNLCMSLSTHHHKLNPLKWIPEFFLWGFINVTNEHSNERVKLVEHHLSKKGGLNPPVLAQPFGATIKDGNCEGHWTCGEH</sequence>
<evidence type="ECO:0000259" key="1">
    <source>
        <dbReference type="Pfam" id="PF00561"/>
    </source>
</evidence>
<accession>A0AAN8UD97</accession>
<comment type="caution">
    <text evidence="2">The sequence shown here is derived from an EMBL/GenBank/DDBJ whole genome shotgun (WGS) entry which is preliminary data.</text>
</comment>
<evidence type="ECO:0000313" key="3">
    <source>
        <dbReference type="Proteomes" id="UP001370490"/>
    </source>
</evidence>
<feature type="domain" description="AB hydrolase-1" evidence="1">
    <location>
        <begin position="77"/>
        <end position="178"/>
    </location>
</feature>
<dbReference type="PANTHER" id="PTHR43139:SF37">
    <property type="entry name" value="ALPHA_BETA-HYDROLASES SUPERFAMILY PROTEIN"/>
    <property type="match status" value="1"/>
</dbReference>
<dbReference type="EMBL" id="JBAMMX010000028">
    <property type="protein sequence ID" value="KAK6911859.1"/>
    <property type="molecule type" value="Genomic_DNA"/>
</dbReference>
<dbReference type="SUPFAM" id="SSF53474">
    <property type="entry name" value="alpha/beta-Hydrolases"/>
    <property type="match status" value="1"/>
</dbReference>
<dbReference type="Gene3D" id="3.40.50.1820">
    <property type="entry name" value="alpha/beta hydrolase"/>
    <property type="match status" value="1"/>
</dbReference>
<organism evidence="2 3">
    <name type="scientific">Dillenia turbinata</name>
    <dbReference type="NCBI Taxonomy" id="194707"/>
    <lineage>
        <taxon>Eukaryota</taxon>
        <taxon>Viridiplantae</taxon>
        <taxon>Streptophyta</taxon>
        <taxon>Embryophyta</taxon>
        <taxon>Tracheophyta</taxon>
        <taxon>Spermatophyta</taxon>
        <taxon>Magnoliopsida</taxon>
        <taxon>eudicotyledons</taxon>
        <taxon>Gunneridae</taxon>
        <taxon>Pentapetalae</taxon>
        <taxon>Dilleniales</taxon>
        <taxon>Dilleniaceae</taxon>
        <taxon>Dillenia</taxon>
    </lineage>
</organism>
<keyword evidence="3" id="KW-1185">Reference proteome</keyword>
<dbReference type="PANTHER" id="PTHR43139">
    <property type="entry name" value="SI:DKEY-122A22.2"/>
    <property type="match status" value="1"/>
</dbReference>
<dbReference type="Proteomes" id="UP001370490">
    <property type="component" value="Unassembled WGS sequence"/>
</dbReference>
<name>A0AAN8UD97_9MAGN</name>
<evidence type="ECO:0000313" key="2">
    <source>
        <dbReference type="EMBL" id="KAK6911859.1"/>
    </source>
</evidence>
<dbReference type="Pfam" id="PF00561">
    <property type="entry name" value="Abhydrolase_1"/>
    <property type="match status" value="1"/>
</dbReference>
<gene>
    <name evidence="2" type="ORF">RJ641_023952</name>
</gene>
<dbReference type="PRINTS" id="PR00111">
    <property type="entry name" value="ABHYDROLASE"/>
</dbReference>
<dbReference type="GO" id="GO:0016787">
    <property type="term" value="F:hydrolase activity"/>
    <property type="evidence" value="ECO:0007669"/>
    <property type="project" value="UniProtKB-KW"/>
</dbReference>
<protein>
    <submittedName>
        <fullName evidence="2">Alpha/beta hydrolase fold-1</fullName>
    </submittedName>
</protein>
<dbReference type="AlphaFoldDB" id="A0AAN8UD97"/>
<proteinExistence type="predicted"/>
<reference evidence="2 3" key="1">
    <citation type="submission" date="2023-12" db="EMBL/GenBank/DDBJ databases">
        <title>A high-quality genome assembly for Dillenia turbinata (Dilleniales).</title>
        <authorList>
            <person name="Chanderbali A."/>
        </authorList>
    </citation>
    <scope>NUCLEOTIDE SEQUENCE [LARGE SCALE GENOMIC DNA]</scope>
    <source>
        <strain evidence="2">LSX21</strain>
        <tissue evidence="2">Leaf</tissue>
    </source>
</reference>